<reference evidence="3" key="1">
    <citation type="submission" date="2010-08" db="EMBL/GenBank/DDBJ databases">
        <authorList>
            <consortium name="Caenorhabditis japonica Sequencing Consortium"/>
            <person name="Wilson R.K."/>
        </authorList>
    </citation>
    <scope>NUCLEOTIDE SEQUENCE [LARGE SCALE GENOMIC DNA]</scope>
    <source>
        <strain evidence="3">DF5081</strain>
    </source>
</reference>
<evidence type="ECO:0000256" key="1">
    <source>
        <dbReference type="SAM" id="MobiDB-lite"/>
    </source>
</evidence>
<organism evidence="2 3">
    <name type="scientific">Caenorhabditis japonica</name>
    <dbReference type="NCBI Taxonomy" id="281687"/>
    <lineage>
        <taxon>Eukaryota</taxon>
        <taxon>Metazoa</taxon>
        <taxon>Ecdysozoa</taxon>
        <taxon>Nematoda</taxon>
        <taxon>Chromadorea</taxon>
        <taxon>Rhabditida</taxon>
        <taxon>Rhabditina</taxon>
        <taxon>Rhabditomorpha</taxon>
        <taxon>Rhabditoidea</taxon>
        <taxon>Rhabditidae</taxon>
        <taxon>Peloderinae</taxon>
        <taxon>Caenorhabditis</taxon>
    </lineage>
</organism>
<keyword evidence="3" id="KW-1185">Reference proteome</keyword>
<dbReference type="EnsemblMetazoa" id="CJA25953.1">
    <property type="protein sequence ID" value="CJA25953.1"/>
    <property type="gene ID" value="WBGene00181525"/>
</dbReference>
<name>A0A8R1E895_CAEJA</name>
<evidence type="ECO:0000313" key="2">
    <source>
        <dbReference type="EnsemblMetazoa" id="CJA25953.1"/>
    </source>
</evidence>
<reference evidence="2" key="2">
    <citation type="submission" date="2022-06" db="UniProtKB">
        <authorList>
            <consortium name="EnsemblMetazoa"/>
        </authorList>
    </citation>
    <scope>IDENTIFICATION</scope>
    <source>
        <strain evidence="2">DF5081</strain>
    </source>
</reference>
<protein>
    <submittedName>
        <fullName evidence="2">Uncharacterized protein</fullName>
    </submittedName>
</protein>
<evidence type="ECO:0000313" key="3">
    <source>
        <dbReference type="Proteomes" id="UP000005237"/>
    </source>
</evidence>
<feature type="compositionally biased region" description="Basic and acidic residues" evidence="1">
    <location>
        <begin position="49"/>
        <end position="66"/>
    </location>
</feature>
<accession>A0A8R1E895</accession>
<feature type="region of interest" description="Disordered" evidence="1">
    <location>
        <begin position="46"/>
        <end position="66"/>
    </location>
</feature>
<sequence>MKLVDRRYGEMNYIWGFKNALEYANKTNNMKEAVDQLEGVEVEDNFQDSDQKCCDSDTSIDVRNDA</sequence>
<dbReference type="Proteomes" id="UP000005237">
    <property type="component" value="Unassembled WGS sequence"/>
</dbReference>
<proteinExistence type="predicted"/>